<proteinExistence type="predicted"/>
<protein>
    <submittedName>
        <fullName evidence="2">Uncharacterized protein</fullName>
    </submittedName>
</protein>
<evidence type="ECO:0000313" key="2">
    <source>
        <dbReference type="EMBL" id="KAL1589861.1"/>
    </source>
</evidence>
<dbReference type="AlphaFoldDB" id="A0AB34L020"/>
<dbReference type="EMBL" id="JAAQHG020000003">
    <property type="protein sequence ID" value="KAL1589861.1"/>
    <property type="molecule type" value="Genomic_DNA"/>
</dbReference>
<name>A0AB34L020_9PEZI</name>
<sequence length="513" mass="55742">MAPPHRKLPTDRTLAFAAAIVSSKPADLSVREYIALLNRHIAKGRRENALSAAYRHLDRSAYWRAECERAKVACRAAEDARLDALREVDVLKAKLEIARSAASLSAKRKRADADVVPYSRELKKGRQELEEKREVFLGGIVIEEVDVGEDDDDAGVHDLMRDLYQIGLHFKPGAQVDSRALAQHLCSAAADVANVVLDALRRQKPSLNSMSGNGLSTTLTAAGRIVAASLAGFQKLLRVDGSGEFEGQVTYSLVQMYGRLLTGVDAISKAEANAEMSHDPSTGSKRPKTKGGTVRVNIKDVPALNALTGLLSGILKQLDANQPSHKEVFEGLLSCILSKLGNRLHTTFFSRHRGASVAAEIESIRFTDPEGEASTCEKSKHLRQAHLEAPYTIHLLKQALSLAPSFLIQTPANVKSTKSKPTAKLSNVTKSSLSIAVKERLQATLVNAVFGAEGLGEESDLLLNSLQMPQANGPIVPVPRVKEVEVGEWFQGEVWRLLGWEVLGKEIEAPSTH</sequence>
<dbReference type="Proteomes" id="UP000803884">
    <property type="component" value="Unassembled WGS sequence"/>
</dbReference>
<evidence type="ECO:0000313" key="3">
    <source>
        <dbReference type="Proteomes" id="UP000803884"/>
    </source>
</evidence>
<keyword evidence="3" id="KW-1185">Reference proteome</keyword>
<dbReference type="GeneID" id="96002700"/>
<feature type="region of interest" description="Disordered" evidence="1">
    <location>
        <begin position="273"/>
        <end position="292"/>
    </location>
</feature>
<organism evidence="2 3">
    <name type="scientific">Cladosporium halotolerans</name>
    <dbReference type="NCBI Taxonomy" id="1052096"/>
    <lineage>
        <taxon>Eukaryota</taxon>
        <taxon>Fungi</taxon>
        <taxon>Dikarya</taxon>
        <taxon>Ascomycota</taxon>
        <taxon>Pezizomycotina</taxon>
        <taxon>Dothideomycetes</taxon>
        <taxon>Dothideomycetidae</taxon>
        <taxon>Cladosporiales</taxon>
        <taxon>Cladosporiaceae</taxon>
        <taxon>Cladosporium</taxon>
    </lineage>
</organism>
<dbReference type="RefSeq" id="XP_069232966.1">
    <property type="nucleotide sequence ID" value="XM_069369862.1"/>
</dbReference>
<comment type="caution">
    <text evidence="2">The sequence shown here is derived from an EMBL/GenBank/DDBJ whole genome shotgun (WGS) entry which is preliminary data.</text>
</comment>
<gene>
    <name evidence="2" type="ORF">WHR41_01256</name>
</gene>
<reference evidence="2 3" key="1">
    <citation type="journal article" date="2020" name="Microbiol. Resour. Announc.">
        <title>Draft Genome Sequence of a Cladosporium Species Isolated from the Mesophotic Ascidian Didemnum maculosum.</title>
        <authorList>
            <person name="Gioti A."/>
            <person name="Siaperas R."/>
            <person name="Nikolaivits E."/>
            <person name="Le Goff G."/>
            <person name="Ouazzani J."/>
            <person name="Kotoulas G."/>
            <person name="Topakas E."/>
        </authorList>
    </citation>
    <scope>NUCLEOTIDE SEQUENCE [LARGE SCALE GENOMIC DNA]</scope>
    <source>
        <strain evidence="2 3">TM138-S3</strain>
    </source>
</reference>
<accession>A0AB34L020</accession>
<evidence type="ECO:0000256" key="1">
    <source>
        <dbReference type="SAM" id="MobiDB-lite"/>
    </source>
</evidence>